<dbReference type="SUPFAM" id="SSF52172">
    <property type="entry name" value="CheY-like"/>
    <property type="match status" value="1"/>
</dbReference>
<organism evidence="4 5">
    <name type="scientific">Aquipluma nitroreducens</name>
    <dbReference type="NCBI Taxonomy" id="2010828"/>
    <lineage>
        <taxon>Bacteria</taxon>
        <taxon>Pseudomonadati</taxon>
        <taxon>Bacteroidota</taxon>
        <taxon>Bacteroidia</taxon>
        <taxon>Marinilabiliales</taxon>
        <taxon>Prolixibacteraceae</taxon>
        <taxon>Aquipluma</taxon>
    </lineage>
</organism>
<feature type="domain" description="Response regulatory" evidence="2">
    <location>
        <begin position="2"/>
        <end position="114"/>
    </location>
</feature>
<gene>
    <name evidence="4" type="ORF">AQPE_3647</name>
</gene>
<dbReference type="PROSITE" id="PS50930">
    <property type="entry name" value="HTH_LYTTR"/>
    <property type="match status" value="1"/>
</dbReference>
<proteinExistence type="predicted"/>
<dbReference type="Pfam" id="PF00072">
    <property type="entry name" value="Response_reg"/>
    <property type="match status" value="1"/>
</dbReference>
<keyword evidence="1" id="KW-0597">Phosphoprotein</keyword>
<dbReference type="PANTHER" id="PTHR37299">
    <property type="entry name" value="TRANSCRIPTIONAL REGULATOR-RELATED"/>
    <property type="match status" value="1"/>
</dbReference>
<dbReference type="Gene3D" id="2.40.50.1020">
    <property type="entry name" value="LytTr DNA-binding domain"/>
    <property type="match status" value="1"/>
</dbReference>
<feature type="domain" description="HTH LytTR-type" evidence="3">
    <location>
        <begin position="144"/>
        <end position="251"/>
    </location>
</feature>
<evidence type="ECO:0000313" key="5">
    <source>
        <dbReference type="Proteomes" id="UP001193389"/>
    </source>
</evidence>
<dbReference type="PROSITE" id="PS50110">
    <property type="entry name" value="RESPONSE_REGULATORY"/>
    <property type="match status" value="1"/>
</dbReference>
<dbReference type="FunFam" id="3.40.50.2300:FF:000361">
    <property type="entry name" value="Two-component system response regulator"/>
    <property type="match status" value="1"/>
</dbReference>
<name>A0A5K7SCY3_9BACT</name>
<sequence length="252" mass="28680">MKALLIEDEMLAARHLVSVLNEVGNIEVIDILDSIKSSVAWFENHPLPDLVFMDIHIADGSAFKIFDHVNITCPIIFTTAYDEYAIKAFKVNSIDYLLKPITKESVEKAIVKLKTLSATNNIKSDIQQLIDSLKQEKSYKTHFLVSVKGDKMIPLLACDIAYIYIDSGIVIAKAFDGKSCNLDFTLDELAGKLNPNDFFRANRQFIISKNSIQEVDFWFNNRLSINLKVAIPEKILISRTRVTEFREWFDGK</sequence>
<dbReference type="Gene3D" id="3.40.50.2300">
    <property type="match status" value="1"/>
</dbReference>
<dbReference type="SMART" id="SM00448">
    <property type="entry name" value="REC"/>
    <property type="match status" value="1"/>
</dbReference>
<dbReference type="KEGG" id="anf:AQPE_3647"/>
<dbReference type="GO" id="GO:0000156">
    <property type="term" value="F:phosphorelay response regulator activity"/>
    <property type="evidence" value="ECO:0007669"/>
    <property type="project" value="InterPro"/>
</dbReference>
<accession>A0A5K7SCY3</accession>
<dbReference type="Proteomes" id="UP001193389">
    <property type="component" value="Chromosome"/>
</dbReference>
<evidence type="ECO:0000259" key="2">
    <source>
        <dbReference type="PROSITE" id="PS50110"/>
    </source>
</evidence>
<dbReference type="AlphaFoldDB" id="A0A5K7SCY3"/>
<dbReference type="InterPro" id="IPR011006">
    <property type="entry name" value="CheY-like_superfamily"/>
</dbReference>
<dbReference type="GO" id="GO:0003677">
    <property type="term" value="F:DNA binding"/>
    <property type="evidence" value="ECO:0007669"/>
    <property type="project" value="InterPro"/>
</dbReference>
<feature type="modified residue" description="4-aspartylphosphate" evidence="1">
    <location>
        <position position="54"/>
    </location>
</feature>
<dbReference type="RefSeq" id="WP_318347703.1">
    <property type="nucleotide sequence ID" value="NZ_AP018694.1"/>
</dbReference>
<reference evidence="4" key="1">
    <citation type="journal article" date="2020" name="Int. J. Syst. Evol. Microbiol.">
        <title>Aquipluma nitroreducens gen. nov. sp. nov., a novel facultatively anaerobic bacterium isolated from a freshwater lake.</title>
        <authorList>
            <person name="Watanabe M."/>
            <person name="Kojima H."/>
            <person name="Fukui M."/>
        </authorList>
    </citation>
    <scope>NUCLEOTIDE SEQUENCE</scope>
    <source>
        <strain evidence="4">MeG22</strain>
    </source>
</reference>
<keyword evidence="5" id="KW-1185">Reference proteome</keyword>
<dbReference type="InterPro" id="IPR046947">
    <property type="entry name" value="LytR-like"/>
</dbReference>
<evidence type="ECO:0000313" key="4">
    <source>
        <dbReference type="EMBL" id="BBE19462.1"/>
    </source>
</evidence>
<dbReference type="SMART" id="SM00850">
    <property type="entry name" value="LytTR"/>
    <property type="match status" value="1"/>
</dbReference>
<dbReference type="Pfam" id="PF04397">
    <property type="entry name" value="LytTR"/>
    <property type="match status" value="1"/>
</dbReference>
<protein>
    <submittedName>
        <fullName evidence="4">Two-component system response regulator</fullName>
    </submittedName>
</protein>
<dbReference type="PANTHER" id="PTHR37299:SF1">
    <property type="entry name" value="STAGE 0 SPORULATION PROTEIN A HOMOLOG"/>
    <property type="match status" value="1"/>
</dbReference>
<evidence type="ECO:0000259" key="3">
    <source>
        <dbReference type="PROSITE" id="PS50930"/>
    </source>
</evidence>
<dbReference type="InterPro" id="IPR001789">
    <property type="entry name" value="Sig_transdc_resp-reg_receiver"/>
</dbReference>
<dbReference type="InterPro" id="IPR007492">
    <property type="entry name" value="LytTR_DNA-bd_dom"/>
</dbReference>
<evidence type="ECO:0000256" key="1">
    <source>
        <dbReference type="PROSITE-ProRule" id="PRU00169"/>
    </source>
</evidence>
<dbReference type="EMBL" id="AP018694">
    <property type="protein sequence ID" value="BBE19462.1"/>
    <property type="molecule type" value="Genomic_DNA"/>
</dbReference>